<dbReference type="VEuPathDB" id="FungiDB:SDRG_11100"/>
<evidence type="ECO:0000256" key="2">
    <source>
        <dbReference type="ARBA" id="ARBA00022723"/>
    </source>
</evidence>
<dbReference type="GO" id="GO:0031418">
    <property type="term" value="F:L-ascorbic acid binding"/>
    <property type="evidence" value="ECO:0007669"/>
    <property type="project" value="InterPro"/>
</dbReference>
<keyword evidence="3" id="KW-0223">Dioxygenase</keyword>
<evidence type="ECO:0000256" key="5">
    <source>
        <dbReference type="ARBA" id="ARBA00023004"/>
    </source>
</evidence>
<dbReference type="PANTHER" id="PTHR10869">
    <property type="entry name" value="PROLYL 4-HYDROXYLASE ALPHA SUBUNIT"/>
    <property type="match status" value="1"/>
</dbReference>
<comment type="cofactor">
    <cofactor evidence="1">
        <name>L-ascorbate</name>
        <dbReference type="ChEBI" id="CHEBI:38290"/>
    </cofactor>
</comment>
<dbReference type="GO" id="GO:0005506">
    <property type="term" value="F:iron ion binding"/>
    <property type="evidence" value="ECO:0007669"/>
    <property type="project" value="InterPro"/>
</dbReference>
<gene>
    <name evidence="7" type="ORF">SDRG_11100</name>
</gene>
<accession>T0Q009</accession>
<dbReference type="InterPro" id="IPR006620">
    <property type="entry name" value="Pro_4_hyd_alph"/>
</dbReference>
<evidence type="ECO:0000313" key="7">
    <source>
        <dbReference type="EMBL" id="EQC31174.1"/>
    </source>
</evidence>
<keyword evidence="5" id="KW-0408">Iron</keyword>
<dbReference type="Proteomes" id="UP000030762">
    <property type="component" value="Unassembled WGS sequence"/>
</dbReference>
<dbReference type="GO" id="GO:0005783">
    <property type="term" value="C:endoplasmic reticulum"/>
    <property type="evidence" value="ECO:0007669"/>
    <property type="project" value="TreeGrafter"/>
</dbReference>
<keyword evidence="2" id="KW-0479">Metal-binding</keyword>
<evidence type="ECO:0000256" key="3">
    <source>
        <dbReference type="ARBA" id="ARBA00022964"/>
    </source>
</evidence>
<dbReference type="SMART" id="SM00702">
    <property type="entry name" value="P4Hc"/>
    <property type="match status" value="1"/>
</dbReference>
<evidence type="ECO:0000313" key="8">
    <source>
        <dbReference type="Proteomes" id="UP000030762"/>
    </source>
</evidence>
<proteinExistence type="predicted"/>
<sequence length="248" mass="27287">MSSTIAPALAAKPTLPPNVHKYGVAPADCMFEVLDHVLSANECKALIKHMTPALKSVSGALTKMHPDGDQRRSKTEYNLSVMQNKRFADIIWQRILNSDALPAIVNYIDREGCGMPLGLAPRLRMLRYLGDDVFDAHYDRIVPDEASGSESLITVLIYLNDGGGVDFTGGETVFLSFDSPEKAAGTPVTPKTGRIVLFEHCLYHTGSGLQHMPEHDTVDVGDGPLKNCKYIIRTDILFPINAMNRDKY</sequence>
<reference evidence="7 8" key="1">
    <citation type="submission" date="2012-04" db="EMBL/GenBank/DDBJ databases">
        <title>The Genome Sequence of Saprolegnia declina VS20.</title>
        <authorList>
            <consortium name="The Broad Institute Genome Sequencing Platform"/>
            <person name="Russ C."/>
            <person name="Nusbaum C."/>
            <person name="Tyler B."/>
            <person name="van West P."/>
            <person name="Dieguez-Uribeondo J."/>
            <person name="de Bruijn I."/>
            <person name="Tripathy S."/>
            <person name="Jiang R."/>
            <person name="Young S.K."/>
            <person name="Zeng Q."/>
            <person name="Gargeya S."/>
            <person name="Fitzgerald M."/>
            <person name="Haas B."/>
            <person name="Abouelleil A."/>
            <person name="Alvarado L."/>
            <person name="Arachchi H.M."/>
            <person name="Berlin A."/>
            <person name="Chapman S.B."/>
            <person name="Goldberg J."/>
            <person name="Griggs A."/>
            <person name="Gujja S."/>
            <person name="Hansen M."/>
            <person name="Howarth C."/>
            <person name="Imamovic A."/>
            <person name="Larimer J."/>
            <person name="McCowen C."/>
            <person name="Montmayeur A."/>
            <person name="Murphy C."/>
            <person name="Neiman D."/>
            <person name="Pearson M."/>
            <person name="Priest M."/>
            <person name="Roberts A."/>
            <person name="Saif S."/>
            <person name="Shea T."/>
            <person name="Sisk P."/>
            <person name="Sykes S."/>
            <person name="Wortman J."/>
            <person name="Nusbaum C."/>
            <person name="Birren B."/>
        </authorList>
    </citation>
    <scope>NUCLEOTIDE SEQUENCE [LARGE SCALE GENOMIC DNA]</scope>
    <source>
        <strain evidence="7 8">VS20</strain>
    </source>
</reference>
<dbReference type="RefSeq" id="XP_008615347.1">
    <property type="nucleotide sequence ID" value="XM_008617125.1"/>
</dbReference>
<dbReference type="Gene3D" id="2.60.120.620">
    <property type="entry name" value="q2cbj1_9rhob like domain"/>
    <property type="match status" value="1"/>
</dbReference>
<dbReference type="InterPro" id="IPR045054">
    <property type="entry name" value="P4HA-like"/>
</dbReference>
<evidence type="ECO:0000259" key="6">
    <source>
        <dbReference type="PROSITE" id="PS51471"/>
    </source>
</evidence>
<name>T0Q009_SAPDV</name>
<dbReference type="eggNOG" id="ENOG502SS3U">
    <property type="taxonomic scope" value="Eukaryota"/>
</dbReference>
<dbReference type="InterPro" id="IPR044862">
    <property type="entry name" value="Pro_4_hyd_alph_FE2OG_OXY"/>
</dbReference>
<dbReference type="AlphaFoldDB" id="T0Q009"/>
<dbReference type="InterPro" id="IPR005123">
    <property type="entry name" value="Oxoglu/Fe-dep_dioxygenase_dom"/>
</dbReference>
<dbReference type="EMBL" id="JH767170">
    <property type="protein sequence ID" value="EQC31174.1"/>
    <property type="molecule type" value="Genomic_DNA"/>
</dbReference>
<dbReference type="GO" id="GO:0004656">
    <property type="term" value="F:procollagen-proline 4-dioxygenase activity"/>
    <property type="evidence" value="ECO:0007669"/>
    <property type="project" value="TreeGrafter"/>
</dbReference>
<dbReference type="InParanoid" id="T0Q009"/>
<dbReference type="GeneID" id="19951827"/>
<evidence type="ECO:0000256" key="1">
    <source>
        <dbReference type="ARBA" id="ARBA00001961"/>
    </source>
</evidence>
<dbReference type="OrthoDB" id="69177at2759"/>
<dbReference type="Pfam" id="PF13640">
    <property type="entry name" value="2OG-FeII_Oxy_3"/>
    <property type="match status" value="1"/>
</dbReference>
<protein>
    <recommendedName>
        <fullName evidence="6">Fe2OG dioxygenase domain-containing protein</fullName>
    </recommendedName>
</protein>
<dbReference type="PANTHER" id="PTHR10869:SF246">
    <property type="entry name" value="TRANSMEMBRANE PROLYL 4-HYDROXYLASE"/>
    <property type="match status" value="1"/>
</dbReference>
<dbReference type="STRING" id="1156394.T0Q009"/>
<keyword evidence="4" id="KW-0560">Oxidoreductase</keyword>
<dbReference type="OMA" id="FPINAMN"/>
<feature type="domain" description="Fe2OG dioxygenase" evidence="6">
    <location>
        <begin position="119"/>
        <end position="239"/>
    </location>
</feature>
<dbReference type="PROSITE" id="PS51471">
    <property type="entry name" value="FE2OG_OXY"/>
    <property type="match status" value="1"/>
</dbReference>
<keyword evidence="8" id="KW-1185">Reference proteome</keyword>
<evidence type="ECO:0000256" key="4">
    <source>
        <dbReference type="ARBA" id="ARBA00023002"/>
    </source>
</evidence>
<organism evidence="7 8">
    <name type="scientific">Saprolegnia diclina (strain VS20)</name>
    <dbReference type="NCBI Taxonomy" id="1156394"/>
    <lineage>
        <taxon>Eukaryota</taxon>
        <taxon>Sar</taxon>
        <taxon>Stramenopiles</taxon>
        <taxon>Oomycota</taxon>
        <taxon>Saprolegniomycetes</taxon>
        <taxon>Saprolegniales</taxon>
        <taxon>Saprolegniaceae</taxon>
        <taxon>Saprolegnia</taxon>
    </lineage>
</organism>